<accession>A0A8J6B7H9</accession>
<dbReference type="AlphaFoldDB" id="A0A8J6B7H9"/>
<organism evidence="2 3">
    <name type="scientific">Carpediemonas membranifera</name>
    <dbReference type="NCBI Taxonomy" id="201153"/>
    <lineage>
        <taxon>Eukaryota</taxon>
        <taxon>Metamonada</taxon>
        <taxon>Carpediemonas-like organisms</taxon>
        <taxon>Carpediemonas</taxon>
    </lineage>
</organism>
<evidence type="ECO:0000256" key="1">
    <source>
        <dbReference type="SAM" id="MobiDB-lite"/>
    </source>
</evidence>
<keyword evidence="3" id="KW-1185">Reference proteome</keyword>
<dbReference type="Proteomes" id="UP000717585">
    <property type="component" value="Unassembled WGS sequence"/>
</dbReference>
<name>A0A8J6B7H9_9EUKA</name>
<gene>
    <name evidence="2" type="ORF">J8273_3992</name>
</gene>
<feature type="region of interest" description="Disordered" evidence="1">
    <location>
        <begin position="200"/>
        <end position="239"/>
    </location>
</feature>
<dbReference type="EMBL" id="JAHDYR010000015">
    <property type="protein sequence ID" value="KAG9394352.1"/>
    <property type="molecule type" value="Genomic_DNA"/>
</dbReference>
<comment type="caution">
    <text evidence="2">The sequence shown here is derived from an EMBL/GenBank/DDBJ whole genome shotgun (WGS) entry which is preliminary data.</text>
</comment>
<evidence type="ECO:0000313" key="3">
    <source>
        <dbReference type="Proteomes" id="UP000717585"/>
    </source>
</evidence>
<sequence length="239" mass="26234">MVELEIAIKKNRTQSFKKVKKDVNLTQLSPEEFLDTVSEIVTEYSDADGTSLAMKTKSAEYLIIKFQKYATPSVSVYVRSHPTTTAAARREAQQAERQQQLEATRQLHASNRAAIVAAHGSTPINDAALTIWAFQMGQNTAISPFNPSDGDLFARYRPGAAPMPVRRNALGTRRPVRPAGQQDILLPVPLSPLDEVVAILQRESQGEGPVSPVRPPPPPIASLAIPDEEHVDSEHDHDD</sequence>
<protein>
    <submittedName>
        <fullName evidence="2">Uncharacterized protein</fullName>
    </submittedName>
</protein>
<proteinExistence type="predicted"/>
<reference evidence="2" key="1">
    <citation type="submission" date="2021-05" db="EMBL/GenBank/DDBJ databases">
        <title>A free-living protist that lacks canonical eukaryotic 1 DNA replication and segregation systems.</title>
        <authorList>
            <person name="Salas-Leiva D.E."/>
            <person name="Tromer E.C."/>
            <person name="Curtis B.A."/>
            <person name="Jerlstrom-Hultqvist J."/>
            <person name="Kolisko M."/>
            <person name="Yi Z."/>
            <person name="Salas-Leiva J.S."/>
            <person name="Gallot-Lavallee L."/>
            <person name="Kops G.J.P.L."/>
            <person name="Archibald J.M."/>
            <person name="Simpson A.G.B."/>
            <person name="Roger A.J."/>
        </authorList>
    </citation>
    <scope>NUCLEOTIDE SEQUENCE</scope>
    <source>
        <strain evidence="2">BICM</strain>
    </source>
</reference>
<evidence type="ECO:0000313" key="2">
    <source>
        <dbReference type="EMBL" id="KAG9394352.1"/>
    </source>
</evidence>